<dbReference type="KEGG" id="htx:EKK97_04070"/>
<feature type="domain" description="GP-PDE" evidence="8">
    <location>
        <begin position="83"/>
        <end position="431"/>
    </location>
</feature>
<dbReference type="GO" id="GO:0006071">
    <property type="term" value="P:glycerol metabolic process"/>
    <property type="evidence" value="ECO:0007669"/>
    <property type="project" value="UniProtKB-KW"/>
</dbReference>
<name>A0A6I6SEQ2_9GAMM</name>
<keyword evidence="3 7" id="KW-0732">Signal</keyword>
<proteinExistence type="inferred from homology"/>
<keyword evidence="5" id="KW-0378">Hydrolase</keyword>
<evidence type="ECO:0000256" key="1">
    <source>
        <dbReference type="ARBA" id="ARBA00007277"/>
    </source>
</evidence>
<gene>
    <name evidence="9" type="ORF">EKK97_04070</name>
</gene>
<dbReference type="OrthoDB" id="9795622at2"/>
<dbReference type="Proteomes" id="UP000464013">
    <property type="component" value="Chromosome"/>
</dbReference>
<dbReference type="PANTHER" id="PTHR43620">
    <property type="entry name" value="GLYCEROPHOSPHORYL DIESTER PHOSPHODIESTERASE"/>
    <property type="match status" value="1"/>
</dbReference>
<sequence>MKKTLPTLACLGALVAVPAFAQETAGNAPEWNDALLDAARQVTLGPRPLFLLNDMSEETERERELKAELLECAAQHTDWQAADLAIAHRGAPLQFPEHTLESYLAGVQGGAGIVECDVTFTSDNELVCRHSQCDLHYTTNIVETELAQKCSVPPEIDSESGELTNAAEIRCCTSDITLAEFRTLRGTMEGANREARSLEEYLAGTPGWRTDLYATRGTLMSHADTIALFQELGVKMTPELKAPDVEMPFNGMSQEDYAQKMIDEYKSAGVSPSDVFAQSFNLDDVLYWIENEPEFGQQAVYLDGRYDDEGFDHTVPDTWSPSMEELAERGVRILAPPTWMLLAANPGFGDGDQRIVPSEYAERAREAGLELITWTLERSGPLAEGGQWYHQTTEEVIRREGDKLITLDTLVQDVGVIGIFSDWPATVSFYANCVQPRS</sequence>
<dbReference type="InterPro" id="IPR030395">
    <property type="entry name" value="GP_PDE_dom"/>
</dbReference>
<keyword evidence="10" id="KW-1185">Reference proteome</keyword>
<feature type="chain" id="PRO_5026264118" description="glycerophosphodiester phosphodiesterase" evidence="7">
    <location>
        <begin position="22"/>
        <end position="438"/>
    </location>
</feature>
<accession>A0A6I6SEQ2</accession>
<dbReference type="EMBL" id="CP035042">
    <property type="protein sequence ID" value="QHC48949.1"/>
    <property type="molecule type" value="Genomic_DNA"/>
</dbReference>
<comment type="catalytic activity">
    <reaction evidence="6">
        <text>a sn-glycero-3-phosphodiester + H2O = an alcohol + sn-glycerol 3-phosphate + H(+)</text>
        <dbReference type="Rhea" id="RHEA:12969"/>
        <dbReference type="ChEBI" id="CHEBI:15377"/>
        <dbReference type="ChEBI" id="CHEBI:15378"/>
        <dbReference type="ChEBI" id="CHEBI:30879"/>
        <dbReference type="ChEBI" id="CHEBI:57597"/>
        <dbReference type="ChEBI" id="CHEBI:83408"/>
        <dbReference type="EC" id="3.1.4.46"/>
    </reaction>
</comment>
<dbReference type="PROSITE" id="PS51704">
    <property type="entry name" value="GP_PDE"/>
    <property type="match status" value="1"/>
</dbReference>
<dbReference type="GO" id="GO:0008889">
    <property type="term" value="F:glycerophosphodiester phosphodiesterase activity"/>
    <property type="evidence" value="ECO:0007669"/>
    <property type="project" value="UniProtKB-EC"/>
</dbReference>
<reference evidence="9 10" key="1">
    <citation type="submission" date="2019-01" db="EMBL/GenBank/DDBJ databases">
        <title>Complete genome of a denitifying bacterium Halomons sp. BC-M4-5.</title>
        <authorList>
            <person name="Wang L."/>
            <person name="Shao Z."/>
        </authorList>
    </citation>
    <scope>NUCLEOTIDE SEQUENCE [LARGE SCALE GENOMIC DNA]</scope>
    <source>
        <strain evidence="9 10">BC-M4-5</strain>
    </source>
</reference>
<evidence type="ECO:0000259" key="8">
    <source>
        <dbReference type="PROSITE" id="PS51704"/>
    </source>
</evidence>
<dbReference type="GO" id="GO:0006629">
    <property type="term" value="P:lipid metabolic process"/>
    <property type="evidence" value="ECO:0007669"/>
    <property type="project" value="InterPro"/>
</dbReference>
<organism evidence="9 10">
    <name type="scientific">Billgrantia tianxiuensis</name>
    <dbReference type="NCBI Taxonomy" id="2497861"/>
    <lineage>
        <taxon>Bacteria</taxon>
        <taxon>Pseudomonadati</taxon>
        <taxon>Pseudomonadota</taxon>
        <taxon>Gammaproteobacteria</taxon>
        <taxon>Oceanospirillales</taxon>
        <taxon>Halomonadaceae</taxon>
        <taxon>Billgrantia</taxon>
    </lineage>
</organism>
<evidence type="ECO:0000256" key="5">
    <source>
        <dbReference type="ARBA" id="ARBA00022801"/>
    </source>
</evidence>
<evidence type="ECO:0000256" key="3">
    <source>
        <dbReference type="ARBA" id="ARBA00022729"/>
    </source>
</evidence>
<keyword evidence="4" id="KW-0319">Glycerol metabolism</keyword>
<comment type="similarity">
    <text evidence="1">Belongs to the glycerophosphoryl diester phosphodiesterase family.</text>
</comment>
<evidence type="ECO:0000256" key="4">
    <source>
        <dbReference type="ARBA" id="ARBA00022798"/>
    </source>
</evidence>
<dbReference type="EC" id="3.1.4.46" evidence="2"/>
<dbReference type="Gene3D" id="3.20.20.190">
    <property type="entry name" value="Phosphatidylinositol (PI) phosphodiesterase"/>
    <property type="match status" value="1"/>
</dbReference>
<dbReference type="SUPFAM" id="SSF51695">
    <property type="entry name" value="PLC-like phosphodiesterases"/>
    <property type="match status" value="1"/>
</dbReference>
<evidence type="ECO:0000313" key="9">
    <source>
        <dbReference type="EMBL" id="QHC48949.1"/>
    </source>
</evidence>
<dbReference type="AlphaFoldDB" id="A0A6I6SEQ2"/>
<feature type="signal peptide" evidence="7">
    <location>
        <begin position="1"/>
        <end position="21"/>
    </location>
</feature>
<evidence type="ECO:0000313" key="10">
    <source>
        <dbReference type="Proteomes" id="UP000464013"/>
    </source>
</evidence>
<evidence type="ECO:0000256" key="2">
    <source>
        <dbReference type="ARBA" id="ARBA00012247"/>
    </source>
</evidence>
<dbReference type="PANTHER" id="PTHR43620:SF7">
    <property type="entry name" value="GLYCEROPHOSPHODIESTER PHOSPHODIESTERASE GDPD5-RELATED"/>
    <property type="match status" value="1"/>
</dbReference>
<evidence type="ECO:0000256" key="7">
    <source>
        <dbReference type="SAM" id="SignalP"/>
    </source>
</evidence>
<protein>
    <recommendedName>
        <fullName evidence="2">glycerophosphodiester phosphodiesterase</fullName>
        <ecNumber evidence="2">3.1.4.46</ecNumber>
    </recommendedName>
</protein>
<dbReference type="RefSeq" id="WP_159549378.1">
    <property type="nucleotide sequence ID" value="NZ_CP035042.1"/>
</dbReference>
<dbReference type="InterPro" id="IPR017946">
    <property type="entry name" value="PLC-like_Pdiesterase_TIM-brl"/>
</dbReference>
<evidence type="ECO:0000256" key="6">
    <source>
        <dbReference type="ARBA" id="ARBA00047512"/>
    </source>
</evidence>
<dbReference type="Pfam" id="PF03009">
    <property type="entry name" value="GDPD"/>
    <property type="match status" value="1"/>
</dbReference>